<dbReference type="AlphaFoldDB" id="A0A931CSN3"/>
<dbReference type="GO" id="GO:0008199">
    <property type="term" value="F:ferric iron binding"/>
    <property type="evidence" value="ECO:0007669"/>
    <property type="project" value="TreeGrafter"/>
</dbReference>
<protein>
    <submittedName>
        <fullName evidence="1">Formate dehydrogenase accessory protein FdhE</fullName>
    </submittedName>
</protein>
<dbReference type="SUPFAM" id="SSF144020">
    <property type="entry name" value="FdhE-like"/>
    <property type="match status" value="1"/>
</dbReference>
<comment type="caution">
    <text evidence="1">The sequence shown here is derived from an EMBL/GenBank/DDBJ whole genome shotgun (WGS) entry which is preliminary data.</text>
</comment>
<dbReference type="Proteomes" id="UP000706172">
    <property type="component" value="Unassembled WGS sequence"/>
</dbReference>
<dbReference type="GO" id="GO:0005829">
    <property type="term" value="C:cytosol"/>
    <property type="evidence" value="ECO:0007669"/>
    <property type="project" value="TreeGrafter"/>
</dbReference>
<dbReference type="EMBL" id="JACCQK010000698">
    <property type="protein sequence ID" value="MBG0780372.1"/>
    <property type="molecule type" value="Genomic_DNA"/>
</dbReference>
<accession>A0A931CSN3</accession>
<evidence type="ECO:0000313" key="2">
    <source>
        <dbReference type="Proteomes" id="UP000706172"/>
    </source>
</evidence>
<organism evidence="1 2">
    <name type="scientific">Desulfotignum balticum</name>
    <dbReference type="NCBI Taxonomy" id="115781"/>
    <lineage>
        <taxon>Bacteria</taxon>
        <taxon>Pseudomonadati</taxon>
        <taxon>Thermodesulfobacteriota</taxon>
        <taxon>Desulfobacteria</taxon>
        <taxon>Desulfobacterales</taxon>
        <taxon>Desulfobacteraceae</taxon>
        <taxon>Desulfotignum</taxon>
    </lineage>
</organism>
<dbReference type="InterPro" id="IPR006452">
    <property type="entry name" value="Formate_DH_accessory"/>
</dbReference>
<evidence type="ECO:0000313" key="1">
    <source>
        <dbReference type="EMBL" id="MBG0780372.1"/>
    </source>
</evidence>
<dbReference type="InterPro" id="IPR024064">
    <property type="entry name" value="FdhE-like_sf"/>
</dbReference>
<sequence>MAPDTPMENSRDQILKKRPAYTDILNFYVQVFQAQEENRQQILMAPISIDPSLVEKKLHHDKPLINPNDFVIDQNAAVQLMTTLCDIAQNQHNALSQAAVALQAAITDLRIDPGQVFDALLNSHGERLSSVSETIGISLEHLIMFSYLSMAPGVEVCAEQLSGYLKNRSHGKRFCPICGNFPDLFFLDDKGKRHLRCSFCCHCWEVPRV</sequence>
<reference evidence="1" key="1">
    <citation type="submission" date="2020-07" db="EMBL/GenBank/DDBJ databases">
        <title>Severe corrosion of carbon steel in oil field produced water can be linked to methanogenic archaea containing a special type of NiFe hydrogenase.</title>
        <authorList>
            <person name="Lahme S."/>
            <person name="Mand J."/>
            <person name="Longwell J."/>
            <person name="Smith R."/>
            <person name="Enning D."/>
        </authorList>
    </citation>
    <scope>NUCLEOTIDE SEQUENCE</scope>
    <source>
        <strain evidence="1">MIC098Bin6</strain>
    </source>
</reference>
<dbReference type="Gene3D" id="3.90.1670.10">
    <property type="entry name" value="FdhE-like domain"/>
    <property type="match status" value="1"/>
</dbReference>
<name>A0A931CSN3_9BACT</name>
<dbReference type="PANTHER" id="PTHR37689">
    <property type="entry name" value="PROTEIN FDHE"/>
    <property type="match status" value="1"/>
</dbReference>
<dbReference type="GO" id="GO:0051604">
    <property type="term" value="P:protein maturation"/>
    <property type="evidence" value="ECO:0007669"/>
    <property type="project" value="TreeGrafter"/>
</dbReference>
<proteinExistence type="predicted"/>
<dbReference type="PANTHER" id="PTHR37689:SF1">
    <property type="entry name" value="PROTEIN FDHE"/>
    <property type="match status" value="1"/>
</dbReference>
<gene>
    <name evidence="1" type="primary">fdhE</name>
    <name evidence="1" type="ORF">H0S81_10660</name>
</gene>
<feature type="non-terminal residue" evidence="1">
    <location>
        <position position="209"/>
    </location>
</feature>